<evidence type="ECO:0000313" key="2">
    <source>
        <dbReference type="EMBL" id="CAJ1409714.1"/>
    </source>
</evidence>
<keyword evidence="1" id="KW-0732">Signal</keyword>
<keyword evidence="3" id="KW-1185">Reference proteome</keyword>
<protein>
    <submittedName>
        <fullName evidence="2">Uncharacterized protein</fullName>
    </submittedName>
</protein>
<sequence>MLRILLVSFAALWADGAAEAACSRALLQQKTGLDQLNVIEDVKAGSGRAASDAACRTLVVHVGPWKTGTTSLQSFLVKEAKWLEQELDVLVALKGDEKSNAYLPFTILRKTGQLNQSDCPHCVDDAVFASRVEHIASLLSRPSAGVILSAEDLSLLSGKEWAMFKDLFANTSVCTRFLPVVSMRSPTSWYQSLWIEYNKLGVPQSFMQFLSSFRFGGRSRDEFGDADTQLAVLNQLQLAFGPPVAASYDQLLEQNVSTAAFLICNATLGRQGEAWERCRDALASKALSVENVSPPPAALDVVRLAFNLYNSRQRPCNASFGLRATQVPVIEVAAQMPLLCGSLDAFFVPELDKWYQETKAQAPSGRGTVHCSVDERAMTPSHWRSIRDLVPCTGDKTKTHEDS</sequence>
<dbReference type="AlphaFoldDB" id="A0AA36NJM7"/>
<evidence type="ECO:0000256" key="1">
    <source>
        <dbReference type="SAM" id="SignalP"/>
    </source>
</evidence>
<organism evidence="2 3">
    <name type="scientific">Effrenium voratum</name>
    <dbReference type="NCBI Taxonomy" id="2562239"/>
    <lineage>
        <taxon>Eukaryota</taxon>
        <taxon>Sar</taxon>
        <taxon>Alveolata</taxon>
        <taxon>Dinophyceae</taxon>
        <taxon>Suessiales</taxon>
        <taxon>Symbiodiniaceae</taxon>
        <taxon>Effrenium</taxon>
    </lineage>
</organism>
<dbReference type="EMBL" id="CAUJNA010003783">
    <property type="protein sequence ID" value="CAJ1409714.1"/>
    <property type="molecule type" value="Genomic_DNA"/>
</dbReference>
<reference evidence="2" key="1">
    <citation type="submission" date="2023-08" db="EMBL/GenBank/DDBJ databases">
        <authorList>
            <person name="Chen Y."/>
            <person name="Shah S."/>
            <person name="Dougan E. K."/>
            <person name="Thang M."/>
            <person name="Chan C."/>
        </authorList>
    </citation>
    <scope>NUCLEOTIDE SEQUENCE</scope>
</reference>
<feature type="signal peptide" evidence="1">
    <location>
        <begin position="1"/>
        <end position="20"/>
    </location>
</feature>
<proteinExistence type="predicted"/>
<gene>
    <name evidence="2" type="ORF">EVOR1521_LOCUS30737</name>
</gene>
<accession>A0AA36NJM7</accession>
<feature type="chain" id="PRO_5041364662" evidence="1">
    <location>
        <begin position="21"/>
        <end position="403"/>
    </location>
</feature>
<dbReference type="Proteomes" id="UP001178507">
    <property type="component" value="Unassembled WGS sequence"/>
</dbReference>
<name>A0AA36NJM7_9DINO</name>
<comment type="caution">
    <text evidence="2">The sequence shown here is derived from an EMBL/GenBank/DDBJ whole genome shotgun (WGS) entry which is preliminary data.</text>
</comment>
<evidence type="ECO:0000313" key="3">
    <source>
        <dbReference type="Proteomes" id="UP001178507"/>
    </source>
</evidence>